<dbReference type="GO" id="GO:0008360">
    <property type="term" value="P:regulation of cell shape"/>
    <property type="evidence" value="ECO:0007669"/>
    <property type="project" value="UniProtKB-KW"/>
</dbReference>
<comment type="pathway">
    <text evidence="10 11">Cell wall biogenesis; peptidoglycan biosynthesis.</text>
</comment>
<dbReference type="NCBIfam" id="TIGR01143">
    <property type="entry name" value="murF"/>
    <property type="match status" value="1"/>
</dbReference>
<organism evidence="15 16">
    <name type="scientific">Candidatus Aquicultor secundus</name>
    <dbReference type="NCBI Taxonomy" id="1973895"/>
    <lineage>
        <taxon>Bacteria</taxon>
        <taxon>Bacillati</taxon>
        <taxon>Actinomycetota</taxon>
        <taxon>Candidatus Aquicultoria</taxon>
        <taxon>Candidatus Aquicultorales</taxon>
        <taxon>Candidatus Aquicultoraceae</taxon>
        <taxon>Candidatus Aquicultor</taxon>
    </lineage>
</organism>
<evidence type="ECO:0000256" key="7">
    <source>
        <dbReference type="ARBA" id="ARBA00022984"/>
    </source>
</evidence>
<feature type="domain" description="Mur ligase central" evidence="14">
    <location>
        <begin position="115"/>
        <end position="302"/>
    </location>
</feature>
<dbReference type="PANTHER" id="PTHR43024">
    <property type="entry name" value="UDP-N-ACETYLMURAMOYL-TRIPEPTIDE--D-ALANYL-D-ALANINE LIGASE"/>
    <property type="match status" value="1"/>
</dbReference>
<evidence type="ECO:0000313" key="15">
    <source>
        <dbReference type="EMBL" id="PIZ39742.1"/>
    </source>
</evidence>
<dbReference type="InterPro" id="IPR036565">
    <property type="entry name" value="Mur-like_cat_sf"/>
</dbReference>
<evidence type="ECO:0000256" key="8">
    <source>
        <dbReference type="ARBA" id="ARBA00023306"/>
    </source>
</evidence>
<dbReference type="GO" id="GO:0009252">
    <property type="term" value="P:peptidoglycan biosynthetic process"/>
    <property type="evidence" value="ECO:0007669"/>
    <property type="project" value="UniProtKB-UniRule"/>
</dbReference>
<comment type="function">
    <text evidence="10 11">Involved in cell wall formation. Catalyzes the final step in the synthesis of UDP-N-acetylmuramoyl-pentapeptide, the precursor of murein.</text>
</comment>
<keyword evidence="8 10" id="KW-0131">Cell cycle</keyword>
<evidence type="ECO:0000256" key="2">
    <source>
        <dbReference type="ARBA" id="ARBA00022598"/>
    </source>
</evidence>
<keyword evidence="7 10" id="KW-0573">Peptidoglycan synthesis</keyword>
<evidence type="ECO:0000259" key="12">
    <source>
        <dbReference type="Pfam" id="PF01225"/>
    </source>
</evidence>
<gene>
    <name evidence="10" type="primary">murF</name>
    <name evidence="15" type="ORF">COY37_04640</name>
</gene>
<dbReference type="Proteomes" id="UP000230956">
    <property type="component" value="Unassembled WGS sequence"/>
</dbReference>
<dbReference type="SUPFAM" id="SSF63418">
    <property type="entry name" value="MurE/MurF N-terminal domain"/>
    <property type="match status" value="1"/>
</dbReference>
<keyword evidence="6 10" id="KW-0133">Cell shape</keyword>
<dbReference type="Gene3D" id="3.90.190.20">
    <property type="entry name" value="Mur ligase, C-terminal domain"/>
    <property type="match status" value="1"/>
</dbReference>
<dbReference type="SUPFAM" id="SSF53623">
    <property type="entry name" value="MurD-like peptide ligases, catalytic domain"/>
    <property type="match status" value="1"/>
</dbReference>
<dbReference type="RefSeq" id="WP_286678341.1">
    <property type="nucleotide sequence ID" value="NZ_MNXI01000075.1"/>
</dbReference>
<comment type="caution">
    <text evidence="15">The sequence shown here is derived from an EMBL/GenBank/DDBJ whole genome shotgun (WGS) entry which is preliminary data.</text>
</comment>
<dbReference type="InterPro" id="IPR035911">
    <property type="entry name" value="MurE/MurF_N"/>
</dbReference>
<sequence>MVPLTVDEIADSTEGILLSGSAGFKVLGISIDSRTIKSGDLFIPLRGETDGHQYIFDALRKGAAGFLVEKGSYQKERLVGLAGSQFVIEVNDCLKALQDIAAYYRSKLPIKVIGVTGSTGKTTTKDMLNCVLAHKFRVVSTDKNFNNEIGVPLTILRTDAETQVLVVEMGMRGQGQIKELAQIAKPNIGVVTNIGQAHMELLGSEEMIARAKAELIESLPEDGVAVLNGDDLWTPDITQYACAKTVTYGIASGDIRGSELDVDELGRASFRLDIGKGTDYIVRLAVPGRHNVYNALAVAAVATELGLSVDEIRIGLSGCRSTSMRMEVFTTADNVLILNDAYNANPSSMQAALLTLMDISTQPQGRHVAVLGDMLELGPVSNEAHKEIGELVASLRINILVAVGIESQAMADSAIKNGMNAKAVVTCPDAATAAQLLKQLIMPGDAVLVKASRGVGLEVVVRALVKIV</sequence>
<dbReference type="SUPFAM" id="SSF53244">
    <property type="entry name" value="MurD-like peptide ligases, peptide-binding domain"/>
    <property type="match status" value="1"/>
</dbReference>
<dbReference type="Pfam" id="PF08245">
    <property type="entry name" value="Mur_ligase_M"/>
    <property type="match status" value="1"/>
</dbReference>
<dbReference type="InterPro" id="IPR036615">
    <property type="entry name" value="Mur_ligase_C_dom_sf"/>
</dbReference>
<keyword evidence="3 10" id="KW-0132">Cell division</keyword>
<dbReference type="InterPro" id="IPR051046">
    <property type="entry name" value="MurCDEF_CellWall_CoF430Synth"/>
</dbReference>
<dbReference type="Pfam" id="PF01225">
    <property type="entry name" value="Mur_ligase"/>
    <property type="match status" value="1"/>
</dbReference>
<dbReference type="GO" id="GO:0008766">
    <property type="term" value="F:UDP-N-acetylmuramoylalanyl-D-glutamyl-2,6-diaminopimelate-D-alanyl-D-alanine ligase activity"/>
    <property type="evidence" value="ECO:0007669"/>
    <property type="project" value="RHEA"/>
</dbReference>
<evidence type="ECO:0000256" key="11">
    <source>
        <dbReference type="RuleBase" id="RU004136"/>
    </source>
</evidence>
<dbReference type="InterPro" id="IPR000713">
    <property type="entry name" value="Mur_ligase_N"/>
</dbReference>
<evidence type="ECO:0000313" key="16">
    <source>
        <dbReference type="Proteomes" id="UP000230956"/>
    </source>
</evidence>
<keyword evidence="2 10" id="KW-0436">Ligase</keyword>
<evidence type="ECO:0000259" key="14">
    <source>
        <dbReference type="Pfam" id="PF08245"/>
    </source>
</evidence>
<evidence type="ECO:0000256" key="6">
    <source>
        <dbReference type="ARBA" id="ARBA00022960"/>
    </source>
</evidence>
<feature type="binding site" evidence="10">
    <location>
        <begin position="117"/>
        <end position="123"/>
    </location>
    <ligand>
        <name>ATP</name>
        <dbReference type="ChEBI" id="CHEBI:30616"/>
    </ligand>
</feature>
<accession>A0A2M7T8I2</accession>
<dbReference type="UniPathway" id="UPA00219"/>
<dbReference type="GO" id="GO:0051301">
    <property type="term" value="P:cell division"/>
    <property type="evidence" value="ECO:0007669"/>
    <property type="project" value="UniProtKB-KW"/>
</dbReference>
<dbReference type="Gene3D" id="3.40.1390.10">
    <property type="entry name" value="MurE/MurF, N-terminal domain"/>
    <property type="match status" value="1"/>
</dbReference>
<dbReference type="PANTHER" id="PTHR43024:SF1">
    <property type="entry name" value="UDP-N-ACETYLMURAMOYL-TRIPEPTIDE--D-ALANYL-D-ALANINE LIGASE"/>
    <property type="match status" value="1"/>
</dbReference>
<comment type="subcellular location">
    <subcellularLocation>
        <location evidence="10 11">Cytoplasm</location>
    </subcellularLocation>
</comment>
<dbReference type="InterPro" id="IPR013221">
    <property type="entry name" value="Mur_ligase_cen"/>
</dbReference>
<dbReference type="EMBL" id="PFNG01000108">
    <property type="protein sequence ID" value="PIZ39742.1"/>
    <property type="molecule type" value="Genomic_DNA"/>
</dbReference>
<keyword evidence="1 10" id="KW-0963">Cytoplasm</keyword>
<evidence type="ECO:0000256" key="1">
    <source>
        <dbReference type="ARBA" id="ARBA00022490"/>
    </source>
</evidence>
<dbReference type="Pfam" id="PF02875">
    <property type="entry name" value="Mur_ligase_C"/>
    <property type="match status" value="1"/>
</dbReference>
<evidence type="ECO:0000256" key="9">
    <source>
        <dbReference type="ARBA" id="ARBA00023316"/>
    </source>
</evidence>
<feature type="domain" description="Mur ligase C-terminal" evidence="13">
    <location>
        <begin position="324"/>
        <end position="453"/>
    </location>
</feature>
<dbReference type="InterPro" id="IPR004101">
    <property type="entry name" value="Mur_ligase_C"/>
</dbReference>
<dbReference type="AlphaFoldDB" id="A0A2M7T8I2"/>
<evidence type="ECO:0000256" key="5">
    <source>
        <dbReference type="ARBA" id="ARBA00022840"/>
    </source>
</evidence>
<name>A0A2M7T8I2_9ACTN</name>
<dbReference type="GO" id="GO:0005737">
    <property type="term" value="C:cytoplasm"/>
    <property type="evidence" value="ECO:0007669"/>
    <property type="project" value="UniProtKB-SubCell"/>
</dbReference>
<comment type="similarity">
    <text evidence="10">Belongs to the MurCDEF family. MurF subfamily.</text>
</comment>
<keyword evidence="5 10" id="KW-0067">ATP-binding</keyword>
<keyword evidence="9 10" id="KW-0961">Cell wall biogenesis/degradation</keyword>
<comment type="catalytic activity">
    <reaction evidence="10 11">
        <text>D-alanyl-D-alanine + UDP-N-acetyl-alpha-D-muramoyl-L-alanyl-gamma-D-glutamyl-meso-2,6-diaminopimelate + ATP = UDP-N-acetyl-alpha-D-muramoyl-L-alanyl-gamma-D-glutamyl-meso-2,6-diaminopimeloyl-D-alanyl-D-alanine + ADP + phosphate + H(+)</text>
        <dbReference type="Rhea" id="RHEA:28374"/>
        <dbReference type="ChEBI" id="CHEBI:15378"/>
        <dbReference type="ChEBI" id="CHEBI:30616"/>
        <dbReference type="ChEBI" id="CHEBI:43474"/>
        <dbReference type="ChEBI" id="CHEBI:57822"/>
        <dbReference type="ChEBI" id="CHEBI:61386"/>
        <dbReference type="ChEBI" id="CHEBI:83905"/>
        <dbReference type="ChEBI" id="CHEBI:456216"/>
        <dbReference type="EC" id="6.3.2.10"/>
    </reaction>
</comment>
<dbReference type="InterPro" id="IPR005863">
    <property type="entry name" value="UDP-N-AcMur_synth"/>
</dbReference>
<dbReference type="EC" id="6.3.2.10" evidence="10 11"/>
<evidence type="ECO:0000256" key="3">
    <source>
        <dbReference type="ARBA" id="ARBA00022618"/>
    </source>
</evidence>
<dbReference type="GO" id="GO:0071555">
    <property type="term" value="P:cell wall organization"/>
    <property type="evidence" value="ECO:0007669"/>
    <property type="project" value="UniProtKB-KW"/>
</dbReference>
<dbReference type="Gene3D" id="3.40.1190.10">
    <property type="entry name" value="Mur-like, catalytic domain"/>
    <property type="match status" value="1"/>
</dbReference>
<dbReference type="GO" id="GO:0047480">
    <property type="term" value="F:UDP-N-acetylmuramoyl-tripeptide-D-alanyl-D-alanine ligase activity"/>
    <property type="evidence" value="ECO:0007669"/>
    <property type="project" value="UniProtKB-UniRule"/>
</dbReference>
<evidence type="ECO:0000256" key="10">
    <source>
        <dbReference type="HAMAP-Rule" id="MF_02019"/>
    </source>
</evidence>
<evidence type="ECO:0000259" key="13">
    <source>
        <dbReference type="Pfam" id="PF02875"/>
    </source>
</evidence>
<dbReference type="GO" id="GO:0005524">
    <property type="term" value="F:ATP binding"/>
    <property type="evidence" value="ECO:0007669"/>
    <property type="project" value="UniProtKB-UniRule"/>
</dbReference>
<protein>
    <recommendedName>
        <fullName evidence="10 11">UDP-N-acetylmuramoyl-tripeptide--D-alanyl-D-alanine ligase</fullName>
        <ecNumber evidence="10 11">6.3.2.10</ecNumber>
    </recommendedName>
    <alternativeName>
        <fullName evidence="10">D-alanyl-D-alanine-adding enzyme</fullName>
    </alternativeName>
</protein>
<proteinExistence type="inferred from homology"/>
<evidence type="ECO:0000256" key="4">
    <source>
        <dbReference type="ARBA" id="ARBA00022741"/>
    </source>
</evidence>
<keyword evidence="4 10" id="KW-0547">Nucleotide-binding</keyword>
<feature type="domain" description="Mur ligase N-terminal catalytic" evidence="12">
    <location>
        <begin position="28"/>
        <end position="104"/>
    </location>
</feature>
<reference evidence="16" key="1">
    <citation type="submission" date="2017-09" db="EMBL/GenBank/DDBJ databases">
        <title>Depth-based differentiation of microbial function through sediment-hosted aquifers and enrichment of novel symbionts in the deep terrestrial subsurface.</title>
        <authorList>
            <person name="Probst A.J."/>
            <person name="Ladd B."/>
            <person name="Jarett J.K."/>
            <person name="Geller-Mcgrath D.E."/>
            <person name="Sieber C.M.K."/>
            <person name="Emerson J.B."/>
            <person name="Anantharaman K."/>
            <person name="Thomas B.C."/>
            <person name="Malmstrom R."/>
            <person name="Stieglmeier M."/>
            <person name="Klingl A."/>
            <person name="Woyke T."/>
            <person name="Ryan C.M."/>
            <person name="Banfield J.F."/>
        </authorList>
    </citation>
    <scope>NUCLEOTIDE SEQUENCE [LARGE SCALE GENOMIC DNA]</scope>
</reference>
<dbReference type="HAMAP" id="MF_02019">
    <property type="entry name" value="MurF"/>
    <property type="match status" value="1"/>
</dbReference>